<organism evidence="2 3">
    <name type="scientific">Aduncisulcus paluster</name>
    <dbReference type="NCBI Taxonomy" id="2918883"/>
    <lineage>
        <taxon>Eukaryota</taxon>
        <taxon>Metamonada</taxon>
        <taxon>Carpediemonas-like organisms</taxon>
        <taxon>Aduncisulcus</taxon>
    </lineage>
</organism>
<dbReference type="InterPro" id="IPR013984">
    <property type="entry name" value="Ald_Fedxn_OxRdtase_dom2"/>
</dbReference>
<evidence type="ECO:0000313" key="3">
    <source>
        <dbReference type="Proteomes" id="UP001057375"/>
    </source>
</evidence>
<dbReference type="PANTHER" id="PTHR30038">
    <property type="entry name" value="ALDEHYDE FERREDOXIN OXIDOREDUCTASE"/>
    <property type="match status" value="1"/>
</dbReference>
<dbReference type="SUPFAM" id="SSF48310">
    <property type="entry name" value="Aldehyde ferredoxin oxidoreductase, C-terminal domains"/>
    <property type="match status" value="1"/>
</dbReference>
<keyword evidence="3" id="KW-1185">Reference proteome</keyword>
<dbReference type="PANTHER" id="PTHR30038:SF8">
    <property type="entry name" value="ALDEHYDE FERREDOXIN OXIDOREDUCTASE"/>
    <property type="match status" value="1"/>
</dbReference>
<name>A0ABQ5KFM6_9EUKA</name>
<gene>
    <name evidence="2" type="ORF">ADUPG1_001981</name>
</gene>
<accession>A0ABQ5KFM6</accession>
<sequence length="119" mass="12626">MEDNQYLYRQVAYDYEPIFATGGKGGLDVMSGGVALAWATEAYEKGLVSEAETIVPLAFGDAEGYKKAVQYLSNAENEFYAALGKGSLVAAAKYGGEDFACVLGQEMAGYATGEAFYVA</sequence>
<dbReference type="InterPro" id="IPR051919">
    <property type="entry name" value="W-dependent_AOR"/>
</dbReference>
<dbReference type="Proteomes" id="UP001057375">
    <property type="component" value="Unassembled WGS sequence"/>
</dbReference>
<evidence type="ECO:0000313" key="2">
    <source>
        <dbReference type="EMBL" id="GKT31338.1"/>
    </source>
</evidence>
<protein>
    <recommendedName>
        <fullName evidence="1">Aldehyde ferredoxin oxidoreductase C-terminal domain-containing protein</fullName>
    </recommendedName>
</protein>
<dbReference type="InterPro" id="IPR001203">
    <property type="entry name" value="OxRdtase_Ald_Fedxn_C"/>
</dbReference>
<dbReference type="InterPro" id="IPR036021">
    <property type="entry name" value="Tungsten_al_ferr_oxy-like_C"/>
</dbReference>
<feature type="domain" description="Aldehyde ferredoxin oxidoreductase C-terminal" evidence="1">
    <location>
        <begin position="26"/>
        <end position="111"/>
    </location>
</feature>
<reference evidence="2" key="1">
    <citation type="submission" date="2022-03" db="EMBL/GenBank/DDBJ databases">
        <title>Draft genome sequence of Aduncisulcus paluster, a free-living microaerophilic Fornicata.</title>
        <authorList>
            <person name="Yuyama I."/>
            <person name="Kume K."/>
            <person name="Tamura T."/>
            <person name="Inagaki Y."/>
            <person name="Hashimoto T."/>
        </authorList>
    </citation>
    <scope>NUCLEOTIDE SEQUENCE</scope>
    <source>
        <strain evidence="2">NY0171</strain>
    </source>
</reference>
<dbReference type="Gene3D" id="1.10.569.10">
    <property type="entry name" value="Aldehyde Ferredoxin Oxidoreductase Protein, subunit A, domain 2"/>
    <property type="match status" value="1"/>
</dbReference>
<dbReference type="Pfam" id="PF01314">
    <property type="entry name" value="AFOR_C"/>
    <property type="match status" value="1"/>
</dbReference>
<comment type="caution">
    <text evidence="2">The sequence shown here is derived from an EMBL/GenBank/DDBJ whole genome shotgun (WGS) entry which is preliminary data.</text>
</comment>
<dbReference type="EMBL" id="BQXS01002052">
    <property type="protein sequence ID" value="GKT31338.1"/>
    <property type="molecule type" value="Genomic_DNA"/>
</dbReference>
<proteinExistence type="predicted"/>
<feature type="non-terminal residue" evidence="2">
    <location>
        <position position="119"/>
    </location>
</feature>
<evidence type="ECO:0000259" key="1">
    <source>
        <dbReference type="Pfam" id="PF01314"/>
    </source>
</evidence>